<dbReference type="PANTHER" id="PTHR44858">
    <property type="entry name" value="TETRATRICOPEPTIDE REPEAT PROTEIN 6"/>
    <property type="match status" value="1"/>
</dbReference>
<evidence type="ECO:0000256" key="1">
    <source>
        <dbReference type="ARBA" id="ARBA00022737"/>
    </source>
</evidence>
<sequence length="239" mass="27690">MIKKIRYIFLAALVIIFCNSCGNREVIKRMQEFEEGVHNPTSVEELETAIKKYQRRVNDIMIAQERIGIWYKMLASRYMDRKMYAKALEVLEQAVTYYPENQTLFFSIGVCAANMAKRSLNFSAGSINTQKNHYNDLAVSAYKRAIEIDPKYINALYGLSVLYVFELDQNEKAIPLLERILEVEKKPFDVLFVLGRAYYATGKNDQAIQCYDKIISLSASEEQRMEAEKNKRLIEGTMQ</sequence>
<dbReference type="InterPro" id="IPR011990">
    <property type="entry name" value="TPR-like_helical_dom_sf"/>
</dbReference>
<dbReference type="OrthoDB" id="362878at2"/>
<name>A0A0B7GV15_TREPH</name>
<dbReference type="EMBL" id="CDNC01000003">
    <property type="protein sequence ID" value="CEM60815.1"/>
    <property type="molecule type" value="Genomic_DNA"/>
</dbReference>
<dbReference type="Proteomes" id="UP000042527">
    <property type="component" value="Unassembled WGS sequence"/>
</dbReference>
<reference evidence="6" key="2">
    <citation type="submission" date="2015-01" db="EMBL/GenBank/DDBJ databases">
        <authorList>
            <person name="Manzoor Shahid"/>
            <person name="Zubair Saima"/>
        </authorList>
    </citation>
    <scope>NUCLEOTIDE SEQUENCE [LARGE SCALE GENOMIC DNA]</scope>
    <source>
        <strain evidence="6">V1</strain>
    </source>
</reference>
<evidence type="ECO:0000313" key="6">
    <source>
        <dbReference type="Proteomes" id="UP000042527"/>
    </source>
</evidence>
<protein>
    <submittedName>
        <fullName evidence="4">Tetratricopeptide repeat protein</fullName>
    </submittedName>
</protein>
<dbReference type="Pfam" id="PF13181">
    <property type="entry name" value="TPR_8"/>
    <property type="match status" value="1"/>
</dbReference>
<evidence type="ECO:0000256" key="2">
    <source>
        <dbReference type="ARBA" id="ARBA00022803"/>
    </source>
</evidence>
<dbReference type="InterPro" id="IPR050498">
    <property type="entry name" value="Ycf3"/>
</dbReference>
<dbReference type="GeneID" id="57752790"/>
<dbReference type="PROSITE" id="PS50005">
    <property type="entry name" value="TPR"/>
    <property type="match status" value="2"/>
</dbReference>
<evidence type="ECO:0000313" key="5">
    <source>
        <dbReference type="EMBL" id="QEJ97683.1"/>
    </source>
</evidence>
<evidence type="ECO:0000313" key="4">
    <source>
        <dbReference type="EMBL" id="CEM60815.1"/>
    </source>
</evidence>
<dbReference type="SMART" id="SM00028">
    <property type="entry name" value="TPR"/>
    <property type="match status" value="4"/>
</dbReference>
<dbReference type="Pfam" id="PF13174">
    <property type="entry name" value="TPR_6"/>
    <property type="match status" value="1"/>
</dbReference>
<evidence type="ECO:0000256" key="3">
    <source>
        <dbReference type="PROSITE-ProRule" id="PRU00339"/>
    </source>
</evidence>
<accession>A0A0B7GV15</accession>
<dbReference type="InterPro" id="IPR019734">
    <property type="entry name" value="TPR_rpt"/>
</dbReference>
<dbReference type="Gene3D" id="1.25.40.10">
    <property type="entry name" value="Tetratricopeptide repeat domain"/>
    <property type="match status" value="1"/>
</dbReference>
<keyword evidence="6" id="KW-1185">Reference proteome</keyword>
<dbReference type="RefSeq" id="WP_024753355.1">
    <property type="nucleotide sequence ID" value="NZ_CDNC01000003.1"/>
</dbReference>
<organism evidence="4 6">
    <name type="scientific">Treponema phagedenis</name>
    <dbReference type="NCBI Taxonomy" id="162"/>
    <lineage>
        <taxon>Bacteria</taxon>
        <taxon>Pseudomonadati</taxon>
        <taxon>Spirochaetota</taxon>
        <taxon>Spirochaetia</taxon>
        <taxon>Spirochaetales</taxon>
        <taxon>Treponemataceae</taxon>
        <taxon>Treponema</taxon>
    </lineage>
</organism>
<dbReference type="AlphaFoldDB" id="A0A0B7GV15"/>
<feature type="repeat" description="TPR" evidence="3">
    <location>
        <begin position="188"/>
        <end position="221"/>
    </location>
</feature>
<proteinExistence type="predicted"/>
<dbReference type="Proteomes" id="UP000323594">
    <property type="component" value="Chromosome"/>
</dbReference>
<gene>
    <name evidence="5" type="ORF">FUT82_06530</name>
    <name evidence="4" type="ORF">TPHV1_110041</name>
</gene>
<dbReference type="SUPFAM" id="SSF48452">
    <property type="entry name" value="TPR-like"/>
    <property type="match status" value="1"/>
</dbReference>
<reference evidence="5 7" key="3">
    <citation type="submission" date="2019-08" db="EMBL/GenBank/DDBJ databases">
        <authorList>
            <person name="Kuhnert P."/>
        </authorList>
    </citation>
    <scope>NUCLEOTIDE SEQUENCE [LARGE SCALE GENOMIC DNA]</scope>
    <source>
        <strain evidence="5 7">B36.5</strain>
    </source>
</reference>
<dbReference type="Pfam" id="PF14559">
    <property type="entry name" value="TPR_19"/>
    <property type="match status" value="1"/>
</dbReference>
<dbReference type="EMBL" id="CP042817">
    <property type="protein sequence ID" value="QEJ97683.1"/>
    <property type="molecule type" value="Genomic_DNA"/>
</dbReference>
<keyword evidence="2 3" id="KW-0802">TPR repeat</keyword>
<keyword evidence="1" id="KW-0677">Repeat</keyword>
<dbReference type="PANTHER" id="PTHR44858:SF1">
    <property type="entry name" value="UDP-N-ACETYLGLUCOSAMINE--PEPTIDE N-ACETYLGLUCOSAMINYLTRANSFERASE SPINDLY-RELATED"/>
    <property type="match status" value="1"/>
</dbReference>
<reference evidence="4" key="1">
    <citation type="submission" date="2015-01" db="EMBL/GenBank/DDBJ databases">
        <authorList>
            <person name="Xiang T."/>
            <person name="Song Y."/>
            <person name="Huang L."/>
            <person name="Wang B."/>
            <person name="Wu P."/>
        </authorList>
    </citation>
    <scope>NUCLEOTIDE SEQUENCE [LARGE SCALE GENOMIC DNA]</scope>
    <source>
        <strain evidence="4">V1</strain>
    </source>
</reference>
<feature type="repeat" description="TPR" evidence="3">
    <location>
        <begin position="68"/>
        <end position="101"/>
    </location>
</feature>
<evidence type="ECO:0000313" key="7">
    <source>
        <dbReference type="Proteomes" id="UP000323594"/>
    </source>
</evidence>